<evidence type="ECO:0000256" key="1">
    <source>
        <dbReference type="SAM" id="MobiDB-lite"/>
    </source>
</evidence>
<feature type="region of interest" description="Disordered" evidence="1">
    <location>
        <begin position="1"/>
        <end position="112"/>
    </location>
</feature>
<feature type="compositionally biased region" description="Polar residues" evidence="1">
    <location>
        <begin position="59"/>
        <end position="78"/>
    </location>
</feature>
<protein>
    <submittedName>
        <fullName evidence="2">Uncharacterized protein</fullName>
    </submittedName>
</protein>
<sequence length="112" mass="12072">MSQHPVQENLGAQSQNNQGLNAISYVKNEDAGPALVGVQEEPKKGKGCKKSKTEGMNASDEQNQGSNAHAQTKTTSKVPKTKATSRKTTKNLKVDKSEPKNSNDEGEEEYSP</sequence>
<feature type="compositionally biased region" description="Basic and acidic residues" evidence="1">
    <location>
        <begin position="92"/>
        <end position="103"/>
    </location>
</feature>
<name>A0A5J4WCU0_9EUKA</name>
<dbReference type="AlphaFoldDB" id="A0A5J4WCU0"/>
<comment type="caution">
    <text evidence="2">The sequence shown here is derived from an EMBL/GenBank/DDBJ whole genome shotgun (WGS) entry which is preliminary data.</text>
</comment>
<organism evidence="2 3">
    <name type="scientific">Streblomastix strix</name>
    <dbReference type="NCBI Taxonomy" id="222440"/>
    <lineage>
        <taxon>Eukaryota</taxon>
        <taxon>Metamonada</taxon>
        <taxon>Preaxostyla</taxon>
        <taxon>Oxymonadida</taxon>
        <taxon>Streblomastigidae</taxon>
        <taxon>Streblomastix</taxon>
    </lineage>
</organism>
<feature type="compositionally biased region" description="Basic residues" evidence="1">
    <location>
        <begin position="79"/>
        <end position="90"/>
    </location>
</feature>
<dbReference type="EMBL" id="SNRW01002435">
    <property type="protein sequence ID" value="KAA6392774.1"/>
    <property type="molecule type" value="Genomic_DNA"/>
</dbReference>
<proteinExistence type="predicted"/>
<evidence type="ECO:0000313" key="2">
    <source>
        <dbReference type="EMBL" id="KAA6392774.1"/>
    </source>
</evidence>
<dbReference type="Proteomes" id="UP000324800">
    <property type="component" value="Unassembled WGS sequence"/>
</dbReference>
<evidence type="ECO:0000313" key="3">
    <source>
        <dbReference type="Proteomes" id="UP000324800"/>
    </source>
</evidence>
<reference evidence="2 3" key="1">
    <citation type="submission" date="2019-03" db="EMBL/GenBank/DDBJ databases">
        <title>Single cell metagenomics reveals metabolic interactions within the superorganism composed of flagellate Streblomastix strix and complex community of Bacteroidetes bacteria on its surface.</title>
        <authorList>
            <person name="Treitli S.C."/>
            <person name="Kolisko M."/>
            <person name="Husnik F."/>
            <person name="Keeling P."/>
            <person name="Hampl V."/>
        </authorList>
    </citation>
    <scope>NUCLEOTIDE SEQUENCE [LARGE SCALE GENOMIC DNA]</scope>
    <source>
        <strain evidence="2">ST1C</strain>
    </source>
</reference>
<gene>
    <name evidence="2" type="ORF">EZS28_011697</name>
</gene>
<accession>A0A5J4WCU0</accession>
<feature type="compositionally biased region" description="Polar residues" evidence="1">
    <location>
        <begin position="1"/>
        <end position="21"/>
    </location>
</feature>